<gene>
    <name evidence="6" type="ORF">FB471_4966</name>
</gene>
<evidence type="ECO:0000313" key="7">
    <source>
        <dbReference type="Proteomes" id="UP000320876"/>
    </source>
</evidence>
<evidence type="ECO:0000313" key="6">
    <source>
        <dbReference type="EMBL" id="TQJ05142.1"/>
    </source>
</evidence>
<dbReference type="Pfam" id="PF00501">
    <property type="entry name" value="AMP-binding"/>
    <property type="match status" value="1"/>
</dbReference>
<feature type="compositionally biased region" description="Basic and acidic residues" evidence="4">
    <location>
        <begin position="666"/>
        <end position="680"/>
    </location>
</feature>
<dbReference type="SUPFAM" id="SSF56801">
    <property type="entry name" value="Acetyl-CoA synthetase-like"/>
    <property type="match status" value="1"/>
</dbReference>
<dbReference type="Gene3D" id="3.30.559.30">
    <property type="entry name" value="Nonribosomal peptide synthetase, condensation domain"/>
    <property type="match status" value="1"/>
</dbReference>
<comment type="cofactor">
    <cofactor evidence="1">
        <name>pantetheine 4'-phosphate</name>
        <dbReference type="ChEBI" id="CHEBI:47942"/>
    </cofactor>
</comment>
<dbReference type="Proteomes" id="UP000320876">
    <property type="component" value="Unassembled WGS sequence"/>
</dbReference>
<dbReference type="FunFam" id="1.10.1200.10:FF:000005">
    <property type="entry name" value="Nonribosomal peptide synthetase 1"/>
    <property type="match status" value="1"/>
</dbReference>
<evidence type="ECO:0000259" key="5">
    <source>
        <dbReference type="PROSITE" id="PS50075"/>
    </source>
</evidence>
<proteinExistence type="predicted"/>
<evidence type="ECO:0000256" key="2">
    <source>
        <dbReference type="ARBA" id="ARBA00022450"/>
    </source>
</evidence>
<dbReference type="InterPro" id="IPR006162">
    <property type="entry name" value="Ppantetheine_attach_site"/>
</dbReference>
<evidence type="ECO:0000256" key="3">
    <source>
        <dbReference type="ARBA" id="ARBA00022553"/>
    </source>
</evidence>
<feature type="domain" description="Carrier" evidence="5">
    <location>
        <begin position="688"/>
        <end position="763"/>
    </location>
</feature>
<dbReference type="PROSITE" id="PS00455">
    <property type="entry name" value="AMP_BINDING"/>
    <property type="match status" value="1"/>
</dbReference>
<dbReference type="Pfam" id="PF13193">
    <property type="entry name" value="AMP-binding_C"/>
    <property type="match status" value="1"/>
</dbReference>
<dbReference type="Gene3D" id="1.10.1200.10">
    <property type="entry name" value="ACP-like"/>
    <property type="match status" value="1"/>
</dbReference>
<feature type="region of interest" description="Disordered" evidence="4">
    <location>
        <begin position="666"/>
        <end position="688"/>
    </location>
</feature>
<keyword evidence="2" id="KW-0596">Phosphopantetheine</keyword>
<dbReference type="InterPro" id="IPR000873">
    <property type="entry name" value="AMP-dep_synth/lig_dom"/>
</dbReference>
<dbReference type="SUPFAM" id="SSF47336">
    <property type="entry name" value="ACP-like"/>
    <property type="match status" value="1"/>
</dbReference>
<dbReference type="InterPro" id="IPR042099">
    <property type="entry name" value="ANL_N_sf"/>
</dbReference>
<keyword evidence="3" id="KW-0597">Phosphoprotein</keyword>
<dbReference type="InterPro" id="IPR045851">
    <property type="entry name" value="AMP-bd_C_sf"/>
</dbReference>
<dbReference type="GO" id="GO:0031177">
    <property type="term" value="F:phosphopantetheine binding"/>
    <property type="evidence" value="ECO:0007669"/>
    <property type="project" value="InterPro"/>
</dbReference>
<dbReference type="GO" id="GO:0005737">
    <property type="term" value="C:cytoplasm"/>
    <property type="evidence" value="ECO:0007669"/>
    <property type="project" value="TreeGrafter"/>
</dbReference>
<dbReference type="NCBIfam" id="TIGR01733">
    <property type="entry name" value="AA-adenyl-dom"/>
    <property type="match status" value="1"/>
</dbReference>
<accession>A0A542DPX3</accession>
<name>A0A542DPX3_AMYCI</name>
<dbReference type="PANTHER" id="PTHR45527">
    <property type="entry name" value="NONRIBOSOMAL PEPTIDE SYNTHETASE"/>
    <property type="match status" value="1"/>
</dbReference>
<dbReference type="InterPro" id="IPR020845">
    <property type="entry name" value="AMP-binding_CS"/>
</dbReference>
<evidence type="ECO:0000256" key="1">
    <source>
        <dbReference type="ARBA" id="ARBA00001957"/>
    </source>
</evidence>
<dbReference type="CDD" id="cd05930">
    <property type="entry name" value="A_NRPS"/>
    <property type="match status" value="1"/>
</dbReference>
<dbReference type="PROSITE" id="PS00012">
    <property type="entry name" value="PHOSPHOPANTETHEINE"/>
    <property type="match status" value="1"/>
</dbReference>
<dbReference type="RefSeq" id="WP_211358131.1">
    <property type="nucleotide sequence ID" value="NZ_VFML01000001.1"/>
</dbReference>
<dbReference type="InterPro" id="IPR009081">
    <property type="entry name" value="PP-bd_ACP"/>
</dbReference>
<dbReference type="Pfam" id="PF00550">
    <property type="entry name" value="PP-binding"/>
    <property type="match status" value="1"/>
</dbReference>
<feature type="region of interest" description="Disordered" evidence="4">
    <location>
        <begin position="1"/>
        <end position="31"/>
    </location>
</feature>
<dbReference type="AlphaFoldDB" id="A0A542DPX3"/>
<dbReference type="InterPro" id="IPR010071">
    <property type="entry name" value="AA_adenyl_dom"/>
</dbReference>
<protein>
    <submittedName>
        <fullName evidence="6">Amino acid adenylation domain-containing protein</fullName>
    </submittedName>
</protein>
<reference evidence="6 7" key="1">
    <citation type="submission" date="2019-06" db="EMBL/GenBank/DDBJ databases">
        <title>Sequencing the genomes of 1000 actinobacteria strains.</title>
        <authorList>
            <person name="Klenk H.-P."/>
        </authorList>
    </citation>
    <scope>NUCLEOTIDE SEQUENCE [LARGE SCALE GENOMIC DNA]</scope>
    <source>
        <strain evidence="6 7">DSM 45679</strain>
    </source>
</reference>
<dbReference type="GO" id="GO:0044550">
    <property type="term" value="P:secondary metabolite biosynthetic process"/>
    <property type="evidence" value="ECO:0007669"/>
    <property type="project" value="TreeGrafter"/>
</dbReference>
<dbReference type="Gene3D" id="3.40.50.12780">
    <property type="entry name" value="N-terminal domain of ligase-like"/>
    <property type="match status" value="1"/>
</dbReference>
<dbReference type="PANTHER" id="PTHR45527:SF1">
    <property type="entry name" value="FATTY ACID SYNTHASE"/>
    <property type="match status" value="1"/>
</dbReference>
<dbReference type="SMART" id="SM00823">
    <property type="entry name" value="PKS_PP"/>
    <property type="match status" value="1"/>
</dbReference>
<dbReference type="EMBL" id="VFML01000001">
    <property type="protein sequence ID" value="TQJ05142.1"/>
    <property type="molecule type" value="Genomic_DNA"/>
</dbReference>
<keyword evidence="7" id="KW-1185">Reference proteome</keyword>
<dbReference type="InterPro" id="IPR025110">
    <property type="entry name" value="AMP-bd_C"/>
</dbReference>
<dbReference type="GO" id="GO:0043041">
    <property type="term" value="P:amino acid activation for nonribosomal peptide biosynthetic process"/>
    <property type="evidence" value="ECO:0007669"/>
    <property type="project" value="TreeGrafter"/>
</dbReference>
<evidence type="ECO:0000256" key="4">
    <source>
        <dbReference type="SAM" id="MobiDB-lite"/>
    </source>
</evidence>
<dbReference type="Gene3D" id="3.30.300.30">
    <property type="match status" value="1"/>
</dbReference>
<dbReference type="InterPro" id="IPR020806">
    <property type="entry name" value="PKS_PP-bd"/>
</dbReference>
<comment type="caution">
    <text evidence="6">The sequence shown here is derived from an EMBL/GenBank/DDBJ whole genome shotgun (WGS) entry which is preliminary data.</text>
</comment>
<organism evidence="6 7">
    <name type="scientific">Amycolatopsis cihanbeyliensis</name>
    <dbReference type="NCBI Taxonomy" id="1128664"/>
    <lineage>
        <taxon>Bacteria</taxon>
        <taxon>Bacillati</taxon>
        <taxon>Actinomycetota</taxon>
        <taxon>Actinomycetes</taxon>
        <taxon>Pseudonocardiales</taxon>
        <taxon>Pseudonocardiaceae</taxon>
        <taxon>Amycolatopsis</taxon>
    </lineage>
</organism>
<sequence length="766" mass="82753">MTTPLPLARSRSGQRTGESQRNTIDVPEGARRQPERFAVAALAALIHRYTGELGVTVGARRLRVPGEGTVGELLAAAAAAQPAAEPDGHGIVVPAGADVPEVPPALVLVLSASEEWELRTARAEFPAEAAAQYAGHLERILHALAGDPAVALRDIALLDAAETRRALFEWNANDEAVPAPFLHELVAEYARGTPEAVAVALPDSQVTYRELDESANQLAHRLAKLGVRPRDRVGVCFPRGADALIAQLACFKLAVGVILMDPDFPADRLRFMLTDAEAAAVLTSRADESAVDGVCKVISLDGTDWRTEPTTFDPEPVTADDIIHIGYTSGSTGTPKGVLARFGSCRNLIHSMRAVCELTAASNGTWLAAPGYGMIQVECFPVLAAGATVHIPEISVVASPQRLQEWLLERRIDSTLLMKPMAERLWGLDWPADTPLRNIRVCGERIQSWPPPGLPFRLINLYGSTEATTVAGCDITSLGAELGEQGRALRLPPIGRPIANVKTYVLDDALRPVPPGVAGELCVSGDGLSVGYLNRPELTEQRWIPNPIDPARSPVLYRTGDMARYWPDGGIELIGRTDNQIKVRGNTVHLGEIEVVLTAQPGVRQAAVLAHQDGHGDTQLAAYLEPSPGLVPAVPDIRRAVQQRLPAFMVPASYVVGVFPTSTNGKIDRTALPEPPRSRPDVNTPYQEPRTDLERTLRDLWQSELEVEGVGILDNFFELGGDSLRAARLTEELRDRYAIELELGDLFDEPSVERMAALVRHALAGR</sequence>
<feature type="compositionally biased region" description="Polar residues" evidence="4">
    <location>
        <begin position="11"/>
        <end position="23"/>
    </location>
</feature>
<dbReference type="InterPro" id="IPR036736">
    <property type="entry name" value="ACP-like_sf"/>
</dbReference>
<dbReference type="PROSITE" id="PS50075">
    <property type="entry name" value="CARRIER"/>
    <property type="match status" value="1"/>
</dbReference>